<keyword evidence="5 8" id="KW-0560">Oxidoreductase</keyword>
<evidence type="ECO:0000256" key="8">
    <source>
        <dbReference type="RuleBase" id="RU000461"/>
    </source>
</evidence>
<comment type="cofactor">
    <cofactor evidence="1">
        <name>heme</name>
        <dbReference type="ChEBI" id="CHEBI:30413"/>
    </cofactor>
</comment>
<evidence type="ECO:0000256" key="4">
    <source>
        <dbReference type="ARBA" id="ARBA00022723"/>
    </source>
</evidence>
<evidence type="ECO:0000256" key="7">
    <source>
        <dbReference type="ARBA" id="ARBA00023033"/>
    </source>
</evidence>
<accession>A0A9P5ZYN9</accession>
<evidence type="ECO:0000313" key="10">
    <source>
        <dbReference type="Proteomes" id="UP000807025"/>
    </source>
</evidence>
<keyword evidence="4 8" id="KW-0479">Metal-binding</keyword>
<sequence>FFTDPEEFMPERLLQFEFGTRTDIKVDGTEGFRENLPFGSGRRICPGAEIASKTIAINTMNLLWAFSFSQDASGTGGKDIDTYQKVRTT</sequence>
<dbReference type="SUPFAM" id="SSF48264">
    <property type="entry name" value="Cytochrome P450"/>
    <property type="match status" value="1"/>
</dbReference>
<evidence type="ECO:0000256" key="6">
    <source>
        <dbReference type="ARBA" id="ARBA00023004"/>
    </source>
</evidence>
<dbReference type="GO" id="GO:0016705">
    <property type="term" value="F:oxidoreductase activity, acting on paired donors, with incorporation or reduction of molecular oxygen"/>
    <property type="evidence" value="ECO:0007669"/>
    <property type="project" value="InterPro"/>
</dbReference>
<keyword evidence="7 8" id="KW-0503">Monooxygenase</keyword>
<evidence type="ECO:0000256" key="3">
    <source>
        <dbReference type="ARBA" id="ARBA00022617"/>
    </source>
</evidence>
<dbReference type="GO" id="GO:0005506">
    <property type="term" value="F:iron ion binding"/>
    <property type="evidence" value="ECO:0007669"/>
    <property type="project" value="InterPro"/>
</dbReference>
<evidence type="ECO:0000256" key="5">
    <source>
        <dbReference type="ARBA" id="ARBA00023002"/>
    </source>
</evidence>
<feature type="non-terminal residue" evidence="9">
    <location>
        <position position="1"/>
    </location>
</feature>
<evidence type="ECO:0000256" key="1">
    <source>
        <dbReference type="ARBA" id="ARBA00001971"/>
    </source>
</evidence>
<comment type="caution">
    <text evidence="9">The sequence shown here is derived from an EMBL/GenBank/DDBJ whole genome shotgun (WGS) entry which is preliminary data.</text>
</comment>
<dbReference type="PROSITE" id="PS00086">
    <property type="entry name" value="CYTOCHROME_P450"/>
    <property type="match status" value="1"/>
</dbReference>
<protein>
    <recommendedName>
        <fullName evidence="11">Cytochrome P450</fullName>
    </recommendedName>
</protein>
<keyword evidence="3 8" id="KW-0349">Heme</keyword>
<keyword evidence="10" id="KW-1185">Reference proteome</keyword>
<dbReference type="Proteomes" id="UP000807025">
    <property type="component" value="Unassembled WGS sequence"/>
</dbReference>
<keyword evidence="6 8" id="KW-0408">Iron</keyword>
<gene>
    <name evidence="9" type="ORF">BDN71DRAFT_1388518</name>
</gene>
<comment type="similarity">
    <text evidence="2 8">Belongs to the cytochrome P450 family.</text>
</comment>
<name>A0A9P5ZYN9_PLEER</name>
<dbReference type="InterPro" id="IPR001128">
    <property type="entry name" value="Cyt_P450"/>
</dbReference>
<dbReference type="InterPro" id="IPR050364">
    <property type="entry name" value="Cytochrome_P450_fung"/>
</dbReference>
<dbReference type="PANTHER" id="PTHR46300">
    <property type="entry name" value="P450, PUTATIVE (EUROFUNG)-RELATED-RELATED"/>
    <property type="match status" value="1"/>
</dbReference>
<organism evidence="9 10">
    <name type="scientific">Pleurotus eryngii</name>
    <name type="common">Boletus of the steppes</name>
    <dbReference type="NCBI Taxonomy" id="5323"/>
    <lineage>
        <taxon>Eukaryota</taxon>
        <taxon>Fungi</taxon>
        <taxon>Dikarya</taxon>
        <taxon>Basidiomycota</taxon>
        <taxon>Agaricomycotina</taxon>
        <taxon>Agaricomycetes</taxon>
        <taxon>Agaricomycetidae</taxon>
        <taxon>Agaricales</taxon>
        <taxon>Pleurotineae</taxon>
        <taxon>Pleurotaceae</taxon>
        <taxon>Pleurotus</taxon>
    </lineage>
</organism>
<dbReference type="InterPro" id="IPR036396">
    <property type="entry name" value="Cyt_P450_sf"/>
</dbReference>
<dbReference type="AlphaFoldDB" id="A0A9P5ZYN9"/>
<dbReference type="EMBL" id="MU154548">
    <property type="protein sequence ID" value="KAF9496947.1"/>
    <property type="molecule type" value="Genomic_DNA"/>
</dbReference>
<evidence type="ECO:0008006" key="11">
    <source>
        <dbReference type="Google" id="ProtNLM"/>
    </source>
</evidence>
<dbReference type="GO" id="GO:0020037">
    <property type="term" value="F:heme binding"/>
    <property type="evidence" value="ECO:0007669"/>
    <property type="project" value="InterPro"/>
</dbReference>
<dbReference type="Pfam" id="PF00067">
    <property type="entry name" value="p450"/>
    <property type="match status" value="1"/>
</dbReference>
<evidence type="ECO:0000256" key="2">
    <source>
        <dbReference type="ARBA" id="ARBA00010617"/>
    </source>
</evidence>
<dbReference type="Gene3D" id="1.10.630.10">
    <property type="entry name" value="Cytochrome P450"/>
    <property type="match status" value="1"/>
</dbReference>
<evidence type="ECO:0000313" key="9">
    <source>
        <dbReference type="EMBL" id="KAF9496947.1"/>
    </source>
</evidence>
<dbReference type="OrthoDB" id="2789670at2759"/>
<proteinExistence type="inferred from homology"/>
<dbReference type="InterPro" id="IPR017972">
    <property type="entry name" value="Cyt_P450_CS"/>
</dbReference>
<reference evidence="9" key="1">
    <citation type="submission" date="2020-11" db="EMBL/GenBank/DDBJ databases">
        <authorList>
            <consortium name="DOE Joint Genome Institute"/>
            <person name="Ahrendt S."/>
            <person name="Riley R."/>
            <person name="Andreopoulos W."/>
            <person name="Labutti K."/>
            <person name="Pangilinan J."/>
            <person name="Ruiz-Duenas F.J."/>
            <person name="Barrasa J.M."/>
            <person name="Sanchez-Garcia M."/>
            <person name="Camarero S."/>
            <person name="Miyauchi S."/>
            <person name="Serrano A."/>
            <person name="Linde D."/>
            <person name="Babiker R."/>
            <person name="Drula E."/>
            <person name="Ayuso-Fernandez I."/>
            <person name="Pacheco R."/>
            <person name="Padilla G."/>
            <person name="Ferreira P."/>
            <person name="Barriuso J."/>
            <person name="Kellner H."/>
            <person name="Castanera R."/>
            <person name="Alfaro M."/>
            <person name="Ramirez L."/>
            <person name="Pisabarro A.G."/>
            <person name="Kuo A."/>
            <person name="Tritt A."/>
            <person name="Lipzen A."/>
            <person name="He G."/>
            <person name="Yan M."/>
            <person name="Ng V."/>
            <person name="Cullen D."/>
            <person name="Martin F."/>
            <person name="Rosso M.-N."/>
            <person name="Henrissat B."/>
            <person name="Hibbett D."/>
            <person name="Martinez A.T."/>
            <person name="Grigoriev I.V."/>
        </authorList>
    </citation>
    <scope>NUCLEOTIDE SEQUENCE</scope>
    <source>
        <strain evidence="9">ATCC 90797</strain>
    </source>
</reference>
<dbReference type="GO" id="GO:0004497">
    <property type="term" value="F:monooxygenase activity"/>
    <property type="evidence" value="ECO:0007669"/>
    <property type="project" value="UniProtKB-KW"/>
</dbReference>
<dbReference type="PANTHER" id="PTHR46300:SF1">
    <property type="entry name" value="P450, PUTATIVE (EUROFUNG)-RELATED"/>
    <property type="match status" value="1"/>
</dbReference>